<dbReference type="InterPro" id="IPR007109">
    <property type="entry name" value="Brix"/>
</dbReference>
<keyword evidence="4" id="KW-0539">Nucleus</keyword>
<evidence type="ECO:0000256" key="3">
    <source>
        <dbReference type="ARBA" id="ARBA00022517"/>
    </source>
</evidence>
<accession>A0A162A6W0</accession>
<evidence type="ECO:0000256" key="4">
    <source>
        <dbReference type="ARBA" id="ARBA00023242"/>
    </source>
</evidence>
<comment type="similarity">
    <text evidence="2">Belongs to the BRX1 family.</text>
</comment>
<feature type="region of interest" description="Disordered" evidence="5">
    <location>
        <begin position="1"/>
        <end position="20"/>
    </location>
</feature>
<feature type="compositionally biased region" description="Basic residues" evidence="5">
    <location>
        <begin position="1"/>
        <end position="10"/>
    </location>
</feature>
<dbReference type="AlphaFoldDB" id="A0A162A6W0"/>
<evidence type="ECO:0000256" key="5">
    <source>
        <dbReference type="SAM" id="MobiDB-lite"/>
    </source>
</evidence>
<dbReference type="PROSITE" id="PS50833">
    <property type="entry name" value="BRIX"/>
    <property type="match status" value="1"/>
</dbReference>
<evidence type="ECO:0000256" key="1">
    <source>
        <dbReference type="ARBA" id="ARBA00004604"/>
    </source>
</evidence>
<dbReference type="GO" id="GO:0000027">
    <property type="term" value="P:ribosomal large subunit assembly"/>
    <property type="evidence" value="ECO:0007669"/>
    <property type="project" value="TreeGrafter"/>
</dbReference>
<protein>
    <recommendedName>
        <fullName evidence="6">Brix domain-containing protein</fullName>
    </recommendedName>
</protein>
<dbReference type="Pfam" id="PF04427">
    <property type="entry name" value="Brix"/>
    <property type="match status" value="1"/>
</dbReference>
<dbReference type="PANTHER" id="PTHR13634">
    <property type="entry name" value="RIBOSOME BIOGENESIS PROTEIN BRIX"/>
    <property type="match status" value="1"/>
</dbReference>
<name>A0A162A6W0_DAUCS</name>
<feature type="domain" description="Brix" evidence="6">
    <location>
        <begin position="52"/>
        <end position="144"/>
    </location>
</feature>
<keyword evidence="3" id="KW-0690">Ribosome biogenesis</keyword>
<evidence type="ECO:0000259" key="6">
    <source>
        <dbReference type="PROSITE" id="PS50833"/>
    </source>
</evidence>
<dbReference type="EMBL" id="LNRQ01000005">
    <property type="protein sequence ID" value="KZM96300.1"/>
    <property type="molecule type" value="Genomic_DNA"/>
</dbReference>
<feature type="compositionally biased region" description="Basic and acidic residues" evidence="5">
    <location>
        <begin position="11"/>
        <end position="20"/>
    </location>
</feature>
<proteinExistence type="inferred from homology"/>
<dbReference type="OMA" id="INFRYWH"/>
<evidence type="ECO:0000313" key="7">
    <source>
        <dbReference type="EMBL" id="KZM96300.1"/>
    </source>
</evidence>
<comment type="subcellular location">
    <subcellularLocation>
        <location evidence="1">Nucleus</location>
        <location evidence="1">Nucleolus</location>
    </subcellularLocation>
</comment>
<dbReference type="GO" id="GO:0006364">
    <property type="term" value="P:rRNA processing"/>
    <property type="evidence" value="ECO:0007669"/>
    <property type="project" value="InterPro"/>
</dbReference>
<dbReference type="InterPro" id="IPR026532">
    <property type="entry name" value="BRX1"/>
</dbReference>
<dbReference type="GO" id="GO:0019843">
    <property type="term" value="F:rRNA binding"/>
    <property type="evidence" value="ECO:0007669"/>
    <property type="project" value="InterPro"/>
</dbReference>
<gene>
    <name evidence="7" type="ORF">DCAR_019542</name>
</gene>
<organism evidence="7">
    <name type="scientific">Daucus carota subsp. sativus</name>
    <name type="common">Carrot</name>
    <dbReference type="NCBI Taxonomy" id="79200"/>
    <lineage>
        <taxon>Eukaryota</taxon>
        <taxon>Viridiplantae</taxon>
        <taxon>Streptophyta</taxon>
        <taxon>Embryophyta</taxon>
        <taxon>Tracheophyta</taxon>
        <taxon>Spermatophyta</taxon>
        <taxon>Magnoliopsida</taxon>
        <taxon>eudicotyledons</taxon>
        <taxon>Gunneridae</taxon>
        <taxon>Pentapetalae</taxon>
        <taxon>asterids</taxon>
        <taxon>campanulids</taxon>
        <taxon>Apiales</taxon>
        <taxon>Apiaceae</taxon>
        <taxon>Apioideae</taxon>
        <taxon>Scandiceae</taxon>
        <taxon>Daucinae</taxon>
        <taxon>Daucus</taxon>
        <taxon>Daucus sect. Daucus</taxon>
    </lineage>
</organism>
<evidence type="ECO:0000256" key="2">
    <source>
        <dbReference type="ARBA" id="ARBA00006369"/>
    </source>
</evidence>
<sequence>MKKIGKKRKHAETIPEPKKELVAEERPKRTLLGWKDKPVVNNENEATFKNKEKVLITCTRRINYRYRQLMLNVVSLLPHCKKDSKVESKSTKGATLNELVELKSCSSCLFFECRKHKDLYLWMTKSPSGPSIKFLVNAAQQSAP</sequence>
<dbReference type="GO" id="GO:0005730">
    <property type="term" value="C:nucleolus"/>
    <property type="evidence" value="ECO:0007669"/>
    <property type="project" value="UniProtKB-SubCell"/>
</dbReference>
<comment type="caution">
    <text evidence="7">The sequence shown here is derived from an EMBL/GenBank/DDBJ whole genome shotgun (WGS) entry which is preliminary data.</text>
</comment>
<reference evidence="7" key="1">
    <citation type="journal article" date="2016" name="Nat. Genet.">
        <title>A high-quality carrot genome assembly provides new insights into carotenoid accumulation and asterid genome evolution.</title>
        <authorList>
            <person name="Iorizzo M."/>
            <person name="Ellison S."/>
            <person name="Senalik D."/>
            <person name="Zeng P."/>
            <person name="Satapoomin P."/>
            <person name="Huang J."/>
            <person name="Bowman M."/>
            <person name="Iovene M."/>
            <person name="Sanseverino W."/>
            <person name="Cavagnaro P."/>
            <person name="Yildiz M."/>
            <person name="Macko-Podgorni A."/>
            <person name="Moranska E."/>
            <person name="Grzebelus E."/>
            <person name="Grzebelus D."/>
            <person name="Ashrafi H."/>
            <person name="Zheng Z."/>
            <person name="Cheng S."/>
            <person name="Spooner D."/>
            <person name="Van Deynze A."/>
            <person name="Simon P."/>
        </authorList>
    </citation>
    <scope>NUCLEOTIDE SEQUENCE [LARGE SCALE GENOMIC DNA]</scope>
    <source>
        <tissue evidence="7">Leaf</tissue>
    </source>
</reference>
<dbReference type="STRING" id="79200.A0A162A6W0"/>
<dbReference type="Gramene" id="KZM96300">
    <property type="protein sequence ID" value="KZM96300"/>
    <property type="gene ID" value="DCAR_019542"/>
</dbReference>
<dbReference type="PANTHER" id="PTHR13634:SF0">
    <property type="entry name" value="RIBOSOME BIOGENESIS PROTEIN BRX1 HOMOLOG"/>
    <property type="match status" value="1"/>
</dbReference>